<dbReference type="PANTHER" id="PTHR31934:SF5">
    <property type="entry name" value="OS05G0557900 PROTEIN"/>
    <property type="match status" value="1"/>
</dbReference>
<dbReference type="InterPro" id="IPR029058">
    <property type="entry name" value="AB_hydrolase_fold"/>
</dbReference>
<gene>
    <name evidence="1" type="ORF">CSSPJE1EN1_LOCUS25476</name>
</gene>
<comment type="caution">
    <text evidence="1">The sequence shown here is derived from an EMBL/GenBank/DDBJ whole genome shotgun (WGS) entry which is preliminary data.</text>
</comment>
<protein>
    <submittedName>
        <fullName evidence="1">Uncharacterized protein</fullName>
    </submittedName>
</protein>
<dbReference type="Gene3D" id="3.40.50.1820">
    <property type="entry name" value="alpha/beta hydrolase"/>
    <property type="match status" value="1"/>
</dbReference>
<dbReference type="EMBL" id="CAXAQS010000106">
    <property type="protein sequence ID" value="CAK9250098.1"/>
    <property type="molecule type" value="Genomic_DNA"/>
</dbReference>
<sequence length="157" mass="17587">METKKHFSKLVLPCHIAKIHSEGGVDAAAVYSMFWPKLKDKVVGLVLVQSPYGGNPIAPDILCEGQIADVETCLMEVLICKIIKGDLKALEEFTHEKCKEFKAMYSLPSDLLSQCMQRQAEHQGLSLLCLTLPMRNFHGCQEQQNRKTLLKAPQNSM</sequence>
<evidence type="ECO:0000313" key="2">
    <source>
        <dbReference type="Proteomes" id="UP001497444"/>
    </source>
</evidence>
<dbReference type="PANTHER" id="PTHR31934">
    <property type="entry name" value="ALPHA/BETA-HYDROLASES SUPERFAMILY PROTEIN"/>
    <property type="match status" value="1"/>
</dbReference>
<accession>A0ABP0V6N9</accession>
<dbReference type="Proteomes" id="UP001497444">
    <property type="component" value="Unassembled WGS sequence"/>
</dbReference>
<keyword evidence="2" id="KW-1185">Reference proteome</keyword>
<organism evidence="1 2">
    <name type="scientific">Sphagnum jensenii</name>
    <dbReference type="NCBI Taxonomy" id="128206"/>
    <lineage>
        <taxon>Eukaryota</taxon>
        <taxon>Viridiplantae</taxon>
        <taxon>Streptophyta</taxon>
        <taxon>Embryophyta</taxon>
        <taxon>Bryophyta</taxon>
        <taxon>Sphagnophytina</taxon>
        <taxon>Sphagnopsida</taxon>
        <taxon>Sphagnales</taxon>
        <taxon>Sphagnaceae</taxon>
        <taxon>Sphagnum</taxon>
    </lineage>
</organism>
<name>A0ABP0V6N9_9BRYO</name>
<evidence type="ECO:0000313" key="1">
    <source>
        <dbReference type="EMBL" id="CAK9250098.1"/>
    </source>
</evidence>
<reference evidence="1" key="1">
    <citation type="submission" date="2024-02" db="EMBL/GenBank/DDBJ databases">
        <authorList>
            <consortium name="ELIXIR-Norway"/>
            <consortium name="Elixir Norway"/>
        </authorList>
    </citation>
    <scope>NUCLEOTIDE SEQUENCE</scope>
</reference>
<proteinExistence type="predicted"/>